<evidence type="ECO:0000256" key="16">
    <source>
        <dbReference type="ARBA" id="ARBA00048679"/>
    </source>
</evidence>
<organism evidence="24 25">
    <name type="scientific">Ensete ventricosum</name>
    <name type="common">Abyssinian banana</name>
    <name type="synonym">Musa ensete</name>
    <dbReference type="NCBI Taxonomy" id="4639"/>
    <lineage>
        <taxon>Eukaryota</taxon>
        <taxon>Viridiplantae</taxon>
        <taxon>Streptophyta</taxon>
        <taxon>Embryophyta</taxon>
        <taxon>Tracheophyta</taxon>
        <taxon>Spermatophyta</taxon>
        <taxon>Magnoliopsida</taxon>
        <taxon>Liliopsida</taxon>
        <taxon>Zingiberales</taxon>
        <taxon>Musaceae</taxon>
        <taxon>Ensete</taxon>
    </lineage>
</organism>
<dbReference type="InterPro" id="IPR001480">
    <property type="entry name" value="Bulb-type_lectin_dom"/>
</dbReference>
<dbReference type="InterPro" id="IPR000719">
    <property type="entry name" value="Prot_kinase_dom"/>
</dbReference>
<proteinExistence type="inferred from homology"/>
<comment type="catalytic activity">
    <reaction evidence="16 17">
        <text>L-seryl-[protein] + ATP = O-phospho-L-seryl-[protein] + ADP + H(+)</text>
        <dbReference type="Rhea" id="RHEA:17989"/>
        <dbReference type="Rhea" id="RHEA-COMP:9863"/>
        <dbReference type="Rhea" id="RHEA-COMP:11604"/>
        <dbReference type="ChEBI" id="CHEBI:15378"/>
        <dbReference type="ChEBI" id="CHEBI:29999"/>
        <dbReference type="ChEBI" id="CHEBI:30616"/>
        <dbReference type="ChEBI" id="CHEBI:83421"/>
        <dbReference type="ChEBI" id="CHEBI:456216"/>
        <dbReference type="EC" id="2.7.11.1"/>
    </reaction>
</comment>
<feature type="signal peptide" evidence="20">
    <location>
        <begin position="1"/>
        <end position="26"/>
    </location>
</feature>
<evidence type="ECO:0000259" key="23">
    <source>
        <dbReference type="PROSITE" id="PS50948"/>
    </source>
</evidence>
<dbReference type="InterPro" id="IPR036426">
    <property type="entry name" value="Bulb-type_lectin_dom_sf"/>
</dbReference>
<dbReference type="EC" id="2.7.11.1" evidence="17"/>
<keyword evidence="8 17" id="KW-0418">Kinase</keyword>
<keyword evidence="10 19" id="KW-1133">Transmembrane helix</keyword>
<feature type="transmembrane region" description="Helical" evidence="19">
    <location>
        <begin position="462"/>
        <end position="485"/>
    </location>
</feature>
<evidence type="ECO:0000313" key="25">
    <source>
        <dbReference type="Proteomes" id="UP001222027"/>
    </source>
</evidence>
<dbReference type="SMART" id="SM00220">
    <property type="entry name" value="S_TKc"/>
    <property type="match status" value="1"/>
</dbReference>
<evidence type="ECO:0000256" key="5">
    <source>
        <dbReference type="ARBA" id="ARBA00022692"/>
    </source>
</evidence>
<evidence type="ECO:0000256" key="18">
    <source>
        <dbReference type="PROSITE-ProRule" id="PRU10141"/>
    </source>
</evidence>
<name>A0AAV8Q2W7_ENSVE</name>
<dbReference type="GO" id="GO:0004674">
    <property type="term" value="F:protein serine/threonine kinase activity"/>
    <property type="evidence" value="ECO:0007669"/>
    <property type="project" value="UniProtKB-KW"/>
</dbReference>
<accession>A0AAV8Q2W7</accession>
<protein>
    <recommendedName>
        <fullName evidence="17">Receptor-like serine/threonine-protein kinase</fullName>
        <ecNumber evidence="17">2.7.11.1</ecNumber>
    </recommendedName>
</protein>
<keyword evidence="11 19" id="KW-0472">Membrane</keyword>
<dbReference type="FunFam" id="3.30.200.20:FF:000059">
    <property type="entry name" value="S-receptor-like serine/threonine-protein kinase"/>
    <property type="match status" value="1"/>
</dbReference>
<dbReference type="Gene3D" id="3.30.200.20">
    <property type="entry name" value="Phosphorylase Kinase, domain 1"/>
    <property type="match status" value="1"/>
</dbReference>
<dbReference type="SMART" id="SM00108">
    <property type="entry name" value="B_lectin"/>
    <property type="match status" value="1"/>
</dbReference>
<dbReference type="PIRSF" id="PIRSF000641">
    <property type="entry name" value="SRK"/>
    <property type="match status" value="1"/>
</dbReference>
<dbReference type="CDD" id="cd14066">
    <property type="entry name" value="STKc_IRAK"/>
    <property type="match status" value="1"/>
</dbReference>
<keyword evidence="7 17" id="KW-0547">Nucleotide-binding</keyword>
<evidence type="ECO:0000256" key="1">
    <source>
        <dbReference type="ARBA" id="ARBA00004479"/>
    </source>
</evidence>
<dbReference type="GO" id="GO:0005524">
    <property type="term" value="F:ATP binding"/>
    <property type="evidence" value="ECO:0007669"/>
    <property type="project" value="UniProtKB-UniRule"/>
</dbReference>
<comment type="caution">
    <text evidence="24">The sequence shown here is derived from an EMBL/GenBank/DDBJ whole genome shotgun (WGS) entry which is preliminary data.</text>
</comment>
<dbReference type="SUPFAM" id="SSF56112">
    <property type="entry name" value="Protein kinase-like (PK-like)"/>
    <property type="match status" value="1"/>
</dbReference>
<dbReference type="Pfam" id="PF00954">
    <property type="entry name" value="S_locus_glycop"/>
    <property type="match status" value="1"/>
</dbReference>
<evidence type="ECO:0000256" key="9">
    <source>
        <dbReference type="ARBA" id="ARBA00022840"/>
    </source>
</evidence>
<evidence type="ECO:0000256" key="17">
    <source>
        <dbReference type="PIRNR" id="PIRNR000641"/>
    </source>
</evidence>
<evidence type="ECO:0000256" key="8">
    <source>
        <dbReference type="ARBA" id="ARBA00022777"/>
    </source>
</evidence>
<evidence type="ECO:0000256" key="7">
    <source>
        <dbReference type="ARBA" id="ARBA00022741"/>
    </source>
</evidence>
<feature type="domain" description="Protein kinase" evidence="21">
    <location>
        <begin position="519"/>
        <end position="800"/>
    </location>
</feature>
<keyword evidence="9 17" id="KW-0067">ATP-binding</keyword>
<dbReference type="PROSITE" id="PS00107">
    <property type="entry name" value="PROTEIN_KINASE_ATP"/>
    <property type="match status" value="1"/>
</dbReference>
<comment type="catalytic activity">
    <reaction evidence="15 17">
        <text>L-threonyl-[protein] + ATP = O-phospho-L-threonyl-[protein] + ADP + H(+)</text>
        <dbReference type="Rhea" id="RHEA:46608"/>
        <dbReference type="Rhea" id="RHEA-COMP:11060"/>
        <dbReference type="Rhea" id="RHEA-COMP:11605"/>
        <dbReference type="ChEBI" id="CHEBI:15378"/>
        <dbReference type="ChEBI" id="CHEBI:30013"/>
        <dbReference type="ChEBI" id="CHEBI:30616"/>
        <dbReference type="ChEBI" id="CHEBI:61977"/>
        <dbReference type="ChEBI" id="CHEBI:456216"/>
        <dbReference type="EC" id="2.7.11.1"/>
    </reaction>
</comment>
<dbReference type="Proteomes" id="UP001222027">
    <property type="component" value="Unassembled WGS sequence"/>
</dbReference>
<evidence type="ECO:0000256" key="2">
    <source>
        <dbReference type="ARBA" id="ARBA00022527"/>
    </source>
</evidence>
<evidence type="ECO:0000259" key="22">
    <source>
        <dbReference type="PROSITE" id="PS50927"/>
    </source>
</evidence>
<keyword evidence="5 19" id="KW-0812">Transmembrane</keyword>
<gene>
    <name evidence="24" type="ORF">OPV22_029333</name>
</gene>
<evidence type="ECO:0000256" key="3">
    <source>
        <dbReference type="ARBA" id="ARBA00022536"/>
    </source>
</evidence>
<dbReference type="Pfam" id="PF08276">
    <property type="entry name" value="PAN_2"/>
    <property type="match status" value="1"/>
</dbReference>
<feature type="chain" id="PRO_5043675817" description="Receptor-like serine/threonine-protein kinase" evidence="20">
    <location>
        <begin position="27"/>
        <end position="813"/>
    </location>
</feature>
<feature type="binding site" evidence="18">
    <location>
        <position position="548"/>
    </location>
    <ligand>
        <name>ATP</name>
        <dbReference type="ChEBI" id="CHEBI:30616"/>
    </ligand>
</feature>
<reference evidence="24 25" key="1">
    <citation type="submission" date="2022-12" db="EMBL/GenBank/DDBJ databases">
        <title>Chromosome-scale assembly of the Ensete ventricosum genome.</title>
        <authorList>
            <person name="Dussert Y."/>
            <person name="Stocks J."/>
            <person name="Wendawek A."/>
            <person name="Woldeyes F."/>
            <person name="Nichols R.A."/>
            <person name="Borrell J.S."/>
        </authorList>
    </citation>
    <scope>NUCLEOTIDE SEQUENCE [LARGE SCALE GENOMIC DNA]</scope>
    <source>
        <strain evidence="25">cv. Maze</strain>
        <tissue evidence="24">Seeds</tissue>
    </source>
</reference>
<keyword evidence="12" id="KW-1015">Disulfide bond</keyword>
<keyword evidence="6 20" id="KW-0732">Signal</keyword>
<dbReference type="Gene3D" id="2.90.10.10">
    <property type="entry name" value="Bulb-type lectin domain"/>
    <property type="match status" value="1"/>
</dbReference>
<keyword evidence="2 17" id="KW-0723">Serine/threonine-protein kinase</keyword>
<dbReference type="FunFam" id="1.10.510.10:FF:000302">
    <property type="entry name" value="Serine/threonine-protein kinase"/>
    <property type="match status" value="1"/>
</dbReference>
<evidence type="ECO:0000256" key="15">
    <source>
        <dbReference type="ARBA" id="ARBA00047899"/>
    </source>
</evidence>
<dbReference type="FunFam" id="2.90.10.10:FF:000007">
    <property type="entry name" value="Serine/threonine-protein kinase"/>
    <property type="match status" value="1"/>
</dbReference>
<evidence type="ECO:0000256" key="11">
    <source>
        <dbReference type="ARBA" id="ARBA00023136"/>
    </source>
</evidence>
<dbReference type="PROSITE" id="PS00108">
    <property type="entry name" value="PROTEIN_KINASE_ST"/>
    <property type="match status" value="1"/>
</dbReference>
<dbReference type="CDD" id="cd01098">
    <property type="entry name" value="PAN_AP_plant"/>
    <property type="match status" value="1"/>
</dbReference>
<dbReference type="InterPro" id="IPR024171">
    <property type="entry name" value="SRK-like_kinase"/>
</dbReference>
<evidence type="ECO:0000256" key="13">
    <source>
        <dbReference type="ARBA" id="ARBA00023170"/>
    </source>
</evidence>
<evidence type="ECO:0000256" key="12">
    <source>
        <dbReference type="ARBA" id="ARBA00023157"/>
    </source>
</evidence>
<dbReference type="InterPro" id="IPR003609">
    <property type="entry name" value="Pan_app"/>
</dbReference>
<evidence type="ECO:0000313" key="24">
    <source>
        <dbReference type="EMBL" id="KAJ8466781.1"/>
    </source>
</evidence>
<evidence type="ECO:0000256" key="19">
    <source>
        <dbReference type="SAM" id="Phobius"/>
    </source>
</evidence>
<evidence type="ECO:0000256" key="20">
    <source>
        <dbReference type="SAM" id="SignalP"/>
    </source>
</evidence>
<dbReference type="AlphaFoldDB" id="A0AAV8Q2W7"/>
<feature type="domain" description="Bulb-type lectin" evidence="22">
    <location>
        <begin position="32"/>
        <end position="154"/>
    </location>
</feature>
<dbReference type="Pfam" id="PF01453">
    <property type="entry name" value="B_lectin"/>
    <property type="match status" value="1"/>
</dbReference>
<dbReference type="SUPFAM" id="SSF51110">
    <property type="entry name" value="alpha-D-mannose-specific plant lectins"/>
    <property type="match status" value="1"/>
</dbReference>
<dbReference type="SMART" id="SM00473">
    <property type="entry name" value="PAN_AP"/>
    <property type="match status" value="1"/>
</dbReference>
<dbReference type="InterPro" id="IPR000858">
    <property type="entry name" value="S_locus_glycoprot_dom"/>
</dbReference>
<dbReference type="Gene3D" id="1.10.510.10">
    <property type="entry name" value="Transferase(Phosphotransferase) domain 1"/>
    <property type="match status" value="1"/>
</dbReference>
<dbReference type="InterPro" id="IPR017441">
    <property type="entry name" value="Protein_kinase_ATP_BS"/>
</dbReference>
<keyword evidence="14" id="KW-0325">Glycoprotein</keyword>
<dbReference type="PROSITE" id="PS50927">
    <property type="entry name" value="BULB_LECTIN"/>
    <property type="match status" value="1"/>
</dbReference>
<dbReference type="PROSITE" id="PS50011">
    <property type="entry name" value="PROTEIN_KINASE_DOM"/>
    <property type="match status" value="1"/>
</dbReference>
<keyword evidence="13" id="KW-0675">Receptor</keyword>
<comment type="similarity">
    <text evidence="17">Belongs to the protein kinase superfamily. Ser/Thr protein kinase family.</text>
</comment>
<dbReference type="GO" id="GO:0048544">
    <property type="term" value="P:recognition of pollen"/>
    <property type="evidence" value="ECO:0007669"/>
    <property type="project" value="InterPro"/>
</dbReference>
<evidence type="ECO:0000256" key="10">
    <source>
        <dbReference type="ARBA" id="ARBA00022989"/>
    </source>
</evidence>
<comment type="subcellular location">
    <subcellularLocation>
        <location evidence="1">Membrane</location>
        <topology evidence="1">Single-pass type I membrane protein</topology>
    </subcellularLocation>
</comment>
<dbReference type="CDD" id="cd00028">
    <property type="entry name" value="B_lectin"/>
    <property type="match status" value="1"/>
</dbReference>
<dbReference type="PANTHER" id="PTHR47974">
    <property type="entry name" value="OS07G0415500 PROTEIN"/>
    <property type="match status" value="1"/>
</dbReference>
<keyword evidence="4 17" id="KW-0808">Transferase</keyword>
<dbReference type="SUPFAM" id="SSF57414">
    <property type="entry name" value="Hairpin loop containing domain-like"/>
    <property type="match status" value="1"/>
</dbReference>
<keyword evidence="3" id="KW-0245">EGF-like domain</keyword>
<dbReference type="InterPro" id="IPR011009">
    <property type="entry name" value="Kinase-like_dom_sf"/>
</dbReference>
<feature type="domain" description="Apple" evidence="23">
    <location>
        <begin position="338"/>
        <end position="415"/>
    </location>
</feature>
<dbReference type="Pfam" id="PF00069">
    <property type="entry name" value="Pkinase"/>
    <property type="match status" value="1"/>
</dbReference>
<evidence type="ECO:0000256" key="4">
    <source>
        <dbReference type="ARBA" id="ARBA00022679"/>
    </source>
</evidence>
<dbReference type="InterPro" id="IPR008271">
    <property type="entry name" value="Ser/Thr_kinase_AS"/>
</dbReference>
<dbReference type="GO" id="GO:0051707">
    <property type="term" value="P:response to other organism"/>
    <property type="evidence" value="ECO:0007669"/>
    <property type="project" value="UniProtKB-ARBA"/>
</dbReference>
<evidence type="ECO:0000256" key="14">
    <source>
        <dbReference type="ARBA" id="ARBA00023180"/>
    </source>
</evidence>
<evidence type="ECO:0000259" key="21">
    <source>
        <dbReference type="PROSITE" id="PS50011"/>
    </source>
</evidence>
<dbReference type="PROSITE" id="PS50948">
    <property type="entry name" value="PAN"/>
    <property type="match status" value="1"/>
</dbReference>
<evidence type="ECO:0000256" key="6">
    <source>
        <dbReference type="ARBA" id="ARBA00022729"/>
    </source>
</evidence>
<keyword evidence="25" id="KW-1185">Reference proteome</keyword>
<dbReference type="EMBL" id="JAQQAF010000008">
    <property type="protein sequence ID" value="KAJ8466781.1"/>
    <property type="molecule type" value="Genomic_DNA"/>
</dbReference>
<dbReference type="GO" id="GO:0016020">
    <property type="term" value="C:membrane"/>
    <property type="evidence" value="ECO:0007669"/>
    <property type="project" value="UniProtKB-SubCell"/>
</dbReference>
<dbReference type="PANTHER" id="PTHR47974:SF4">
    <property type="entry name" value="RECEPTOR-LIKE SERINE_THREONINE-PROTEIN KINASE"/>
    <property type="match status" value="1"/>
</dbReference>
<sequence length="813" mass="90579">MQRLSRPRILAALLAVVSTLPPFCSALFGLHRDSLTRGSSLSVEDDTDILVSQDESFACGFYKVGSNAYAFSIWFANSANATAAWTANRDQLVHGRGSRITLLRDGRLALTDFDGTLVWSSNTSSGSADRALLLNTGNLVVVDADNATLWQSFDSPTDTLLPMQPITKSTPLVSASASGLLSPGYYRFYFDTDNVLRLIYDGPDISSIYWPNPFNKVWENGRTSYNSTRFGVLDEMGHFYASDQLEFNASDYGHGITRRLTLDYDGNLRLYSLSKQTRTWSVVSWQAVLQPCDVHATCGRNGLCVYAARVGCTCPPGFEVNDPSDWSKGCRRKHNISCHPHQNRFLRLPYTDFWGFDRNYTSGLSFGECRKICSEDCSCEAFGYKEGSGECYPKTTLFNGRSSQSTSNTIYMKLARDVGEQSQYPVIPAAAEEPACGGTKVQPLAGQSELRRKAGGKTKWEYFYGFVSAFFAVEALFIASGWWFISRKEKKPSSTDEGYQAISSQFRRFTYAELKRATRDFKDVVGRGGSGAVYKADLDDERVVAVKKLEDVIAGEEEFKAELNLIGRIYHRNLVRMFGFCSERSHRLLVSEFVENGSLDKALFGGGAACRLLRWSERYKIGVGVAKGLAYLHHECLEWVIHCDVKPENILLDQDWEPKIADFGLAKLLNRGGAGSILSSIRGTRGYIAPEWASSLPINGKVDVYSYGVVLLELVKGERVSNWVVDGVEEAGMVLRRTIMTLKAELESGEEAWIGEFVDHRLEGAVNWRQAMVMMEIAFACLEEERNRRPTMDSVVQMLLSCDDEIPSGGPDM</sequence>